<evidence type="ECO:0000313" key="2">
    <source>
        <dbReference type="Proteomes" id="UP000585437"/>
    </source>
</evidence>
<dbReference type="RefSeq" id="WP_113111346.1">
    <property type="nucleotide sequence ID" value="NZ_JACHBU010000007.1"/>
</dbReference>
<dbReference type="InterPro" id="IPR019587">
    <property type="entry name" value="Polyketide_cyclase/dehydratase"/>
</dbReference>
<gene>
    <name evidence="1" type="ORF">F4695_003628</name>
</gene>
<keyword evidence="2" id="KW-1185">Reference proteome</keyword>
<dbReference type="Gene3D" id="3.30.530.20">
    <property type="match status" value="1"/>
</dbReference>
<dbReference type="Pfam" id="PF10604">
    <property type="entry name" value="Polyketide_cyc2"/>
    <property type="match status" value="1"/>
</dbReference>
<name>A0A7X0MSR1_9HYPH</name>
<dbReference type="AlphaFoldDB" id="A0A7X0MSR1"/>
<dbReference type="Proteomes" id="UP000585437">
    <property type="component" value="Unassembled WGS sequence"/>
</dbReference>
<dbReference type="PANTHER" id="PTHR39332:SF7">
    <property type="entry name" value="SRPBCC FAMILY PROTEIN"/>
    <property type="match status" value="1"/>
</dbReference>
<dbReference type="InterPro" id="IPR023393">
    <property type="entry name" value="START-like_dom_sf"/>
</dbReference>
<evidence type="ECO:0008006" key="3">
    <source>
        <dbReference type="Google" id="ProtNLM"/>
    </source>
</evidence>
<dbReference type="CDD" id="cd07821">
    <property type="entry name" value="PYR_PYL_RCAR_like"/>
    <property type="match status" value="1"/>
</dbReference>
<dbReference type="EMBL" id="JACHBU010000007">
    <property type="protein sequence ID" value="MBB6510242.1"/>
    <property type="molecule type" value="Genomic_DNA"/>
</dbReference>
<evidence type="ECO:0000313" key="1">
    <source>
        <dbReference type="EMBL" id="MBB6510242.1"/>
    </source>
</evidence>
<dbReference type="SUPFAM" id="SSF55961">
    <property type="entry name" value="Bet v1-like"/>
    <property type="match status" value="1"/>
</dbReference>
<sequence length="148" mass="15892">MSKSYVAVYTATLAASPERIWSVVRDFAAVASWNPIARESRLLADGERELVTTDGTTVRERLISSDDGACHLTYQMVTFPIPVSEQTNQIQVRPGVSADEASIRFEASFVPVNGVDSEVVMGINLSAFAAASRGLAHHLGVALVRASL</sequence>
<proteinExistence type="predicted"/>
<accession>A0A7X0MSR1</accession>
<dbReference type="PANTHER" id="PTHR39332">
    <property type="entry name" value="BLL4707 PROTEIN"/>
    <property type="match status" value="1"/>
</dbReference>
<organism evidence="1 2">
    <name type="scientific">Rhizobium soli</name>
    <dbReference type="NCBI Taxonomy" id="424798"/>
    <lineage>
        <taxon>Bacteria</taxon>
        <taxon>Pseudomonadati</taxon>
        <taxon>Pseudomonadota</taxon>
        <taxon>Alphaproteobacteria</taxon>
        <taxon>Hyphomicrobiales</taxon>
        <taxon>Rhizobiaceae</taxon>
        <taxon>Rhizobium/Agrobacterium group</taxon>
        <taxon>Rhizobium</taxon>
    </lineage>
</organism>
<protein>
    <recommendedName>
        <fullName evidence="3">SRPBCC family protein</fullName>
    </recommendedName>
</protein>
<comment type="caution">
    <text evidence="1">The sequence shown here is derived from an EMBL/GenBank/DDBJ whole genome shotgun (WGS) entry which is preliminary data.</text>
</comment>
<reference evidence="1 2" key="1">
    <citation type="submission" date="2020-08" db="EMBL/GenBank/DDBJ databases">
        <title>The Agave Microbiome: Exploring the role of microbial communities in plant adaptations to desert environments.</title>
        <authorList>
            <person name="Partida-Martinez L.P."/>
        </authorList>
    </citation>
    <scope>NUCLEOTIDE SEQUENCE [LARGE SCALE GENOMIC DNA]</scope>
    <source>
        <strain evidence="1 2">AS3.12</strain>
    </source>
</reference>